<sequence length="330" mass="37406">MSEYLPVNSNSLRTDTKIGCDLYILIDTGAGSRYILYCKGDAVFDNNKREKLLEKNISRLFIRKGDQKKYYEYLENNFQEIIADTRISSNEKAKVVHSAARNLIKDLFNNPRTGNIERTKTYASNMVDYILKEGKAARNLLQILAHEYYTYTHSVNVAAVGTLFAQSIGLGENELKSFCSGILLHDVGKTKISTEILNKKGKLTKEEFSKVKKHPELGVEILKETGSGFTEEYTITLQHHENADGSGYPYGLKNSEIELCSKIAHIIDVYDALTTDRSYAKAVRPFAALVEMKEKMSNCFDKEVFSDFVRFLGPCDQRAKTRKSGRLQRS</sequence>
<dbReference type="EMBL" id="JRYO01000067">
    <property type="protein sequence ID" value="KHE93221.1"/>
    <property type="molecule type" value="Genomic_DNA"/>
</dbReference>
<dbReference type="PANTHER" id="PTHR43155">
    <property type="entry name" value="CYCLIC DI-GMP PHOSPHODIESTERASE PA4108-RELATED"/>
    <property type="match status" value="1"/>
</dbReference>
<dbReference type="Proteomes" id="UP000030652">
    <property type="component" value="Unassembled WGS sequence"/>
</dbReference>
<feature type="domain" description="HD-GYP" evidence="1">
    <location>
        <begin position="128"/>
        <end position="324"/>
    </location>
</feature>
<dbReference type="CDD" id="cd00077">
    <property type="entry name" value="HDc"/>
    <property type="match status" value="1"/>
</dbReference>
<dbReference type="eggNOG" id="COG2206">
    <property type="taxonomic scope" value="Bacteria"/>
</dbReference>
<name>A0A0B0EMH1_9BACT</name>
<dbReference type="InterPro" id="IPR003607">
    <property type="entry name" value="HD/PDEase_dom"/>
</dbReference>
<dbReference type="AlphaFoldDB" id="A0A0B0EMH1"/>
<organism evidence="2 3">
    <name type="scientific">Candidatus Scalindua brodae</name>
    <dbReference type="NCBI Taxonomy" id="237368"/>
    <lineage>
        <taxon>Bacteria</taxon>
        <taxon>Pseudomonadati</taxon>
        <taxon>Planctomycetota</taxon>
        <taxon>Candidatus Brocadiia</taxon>
        <taxon>Candidatus Brocadiales</taxon>
        <taxon>Candidatus Scalinduaceae</taxon>
        <taxon>Candidatus Scalindua</taxon>
    </lineage>
</organism>
<reference evidence="2 3" key="1">
    <citation type="submission" date="2014-10" db="EMBL/GenBank/DDBJ databases">
        <title>Draft genome of anammox bacterium scalindua brodae, obtained using differential coverage binning of sequence data from two enrichment reactors.</title>
        <authorList>
            <person name="Speth D.R."/>
            <person name="Russ L."/>
            <person name="Kartal B."/>
            <person name="Op den Camp H.J."/>
            <person name="Dutilh B.E."/>
            <person name="Jetten M.S."/>
        </authorList>
    </citation>
    <scope>NUCLEOTIDE SEQUENCE [LARGE SCALE GENOMIC DNA]</scope>
    <source>
        <strain evidence="2">RU1</strain>
    </source>
</reference>
<proteinExistence type="predicted"/>
<dbReference type="SMART" id="SM00471">
    <property type="entry name" value="HDc"/>
    <property type="match status" value="1"/>
</dbReference>
<accession>A0A0B0EMH1</accession>
<dbReference type="PANTHER" id="PTHR43155:SF2">
    <property type="entry name" value="CYCLIC DI-GMP PHOSPHODIESTERASE PA4108"/>
    <property type="match status" value="1"/>
</dbReference>
<evidence type="ECO:0000313" key="2">
    <source>
        <dbReference type="EMBL" id="KHE93221.1"/>
    </source>
</evidence>
<dbReference type="PROSITE" id="PS51832">
    <property type="entry name" value="HD_GYP"/>
    <property type="match status" value="1"/>
</dbReference>
<evidence type="ECO:0000313" key="3">
    <source>
        <dbReference type="Proteomes" id="UP000030652"/>
    </source>
</evidence>
<dbReference type="Pfam" id="PF13487">
    <property type="entry name" value="HD_5"/>
    <property type="match status" value="1"/>
</dbReference>
<dbReference type="Gene3D" id="1.10.3210.10">
    <property type="entry name" value="Hypothetical protein af1432"/>
    <property type="match status" value="1"/>
</dbReference>
<evidence type="ECO:0000259" key="1">
    <source>
        <dbReference type="PROSITE" id="PS51832"/>
    </source>
</evidence>
<gene>
    <name evidence="2" type="ORF">SCABRO_00983</name>
</gene>
<protein>
    <recommendedName>
        <fullName evidence="1">HD-GYP domain-containing protein</fullName>
    </recommendedName>
</protein>
<dbReference type="SUPFAM" id="SSF109604">
    <property type="entry name" value="HD-domain/PDEase-like"/>
    <property type="match status" value="1"/>
</dbReference>
<dbReference type="InterPro" id="IPR037522">
    <property type="entry name" value="HD_GYP_dom"/>
</dbReference>
<comment type="caution">
    <text evidence="2">The sequence shown here is derived from an EMBL/GenBank/DDBJ whole genome shotgun (WGS) entry which is preliminary data.</text>
</comment>